<accession>A0ABU1IJQ9</accession>
<protein>
    <submittedName>
        <fullName evidence="1">Uncharacterized protein</fullName>
    </submittedName>
</protein>
<sequence length="38" mass="4476">MNGSGYRIIIIEISVSDHPDQRDQSFQDIVKLREEEKE</sequence>
<dbReference type="EMBL" id="JAVDQG010000001">
    <property type="protein sequence ID" value="MDR6224065.1"/>
    <property type="molecule type" value="Genomic_DNA"/>
</dbReference>
<organism evidence="1 2">
    <name type="scientific">Desmospora profundinema</name>
    <dbReference type="NCBI Taxonomy" id="1571184"/>
    <lineage>
        <taxon>Bacteria</taxon>
        <taxon>Bacillati</taxon>
        <taxon>Bacillota</taxon>
        <taxon>Bacilli</taxon>
        <taxon>Bacillales</taxon>
        <taxon>Thermoactinomycetaceae</taxon>
        <taxon>Desmospora</taxon>
    </lineage>
</organism>
<evidence type="ECO:0000313" key="2">
    <source>
        <dbReference type="Proteomes" id="UP001185012"/>
    </source>
</evidence>
<dbReference type="Proteomes" id="UP001185012">
    <property type="component" value="Unassembled WGS sequence"/>
</dbReference>
<gene>
    <name evidence="1" type="ORF">JOE21_000053</name>
</gene>
<evidence type="ECO:0000313" key="1">
    <source>
        <dbReference type="EMBL" id="MDR6224065.1"/>
    </source>
</evidence>
<keyword evidence="2" id="KW-1185">Reference proteome</keyword>
<proteinExistence type="predicted"/>
<comment type="caution">
    <text evidence="1">The sequence shown here is derived from an EMBL/GenBank/DDBJ whole genome shotgun (WGS) entry which is preliminary data.</text>
</comment>
<name>A0ABU1IJQ9_9BACL</name>
<reference evidence="1 2" key="1">
    <citation type="submission" date="2023-07" db="EMBL/GenBank/DDBJ databases">
        <title>Genomic Encyclopedia of Type Strains, Phase IV (KMG-IV): sequencing the most valuable type-strain genomes for metagenomic binning, comparative biology and taxonomic classification.</title>
        <authorList>
            <person name="Goeker M."/>
        </authorList>
    </citation>
    <scope>NUCLEOTIDE SEQUENCE [LARGE SCALE GENOMIC DNA]</scope>
    <source>
        <strain evidence="1 2">DSM 45903</strain>
    </source>
</reference>